<evidence type="ECO:0000256" key="5">
    <source>
        <dbReference type="ARBA" id="ARBA00022989"/>
    </source>
</evidence>
<feature type="transmembrane region" description="Helical" evidence="7">
    <location>
        <begin position="236"/>
        <end position="258"/>
    </location>
</feature>
<feature type="transmembrane region" description="Helical" evidence="7">
    <location>
        <begin position="155"/>
        <end position="176"/>
    </location>
</feature>
<evidence type="ECO:0000256" key="3">
    <source>
        <dbReference type="ARBA" id="ARBA00022475"/>
    </source>
</evidence>
<dbReference type="PANTHER" id="PTHR43045:SF1">
    <property type="entry name" value="SHIKIMATE TRANSPORTER"/>
    <property type="match status" value="1"/>
</dbReference>
<evidence type="ECO:0000256" key="6">
    <source>
        <dbReference type="ARBA" id="ARBA00023136"/>
    </source>
</evidence>
<name>A0A5C4U2P7_9CORY</name>
<dbReference type="GO" id="GO:0005886">
    <property type="term" value="C:plasma membrane"/>
    <property type="evidence" value="ECO:0007669"/>
    <property type="project" value="UniProtKB-SubCell"/>
</dbReference>
<keyword evidence="4 7" id="KW-0812">Transmembrane</keyword>
<comment type="subcellular location">
    <subcellularLocation>
        <location evidence="1">Cell membrane</location>
        <topology evidence="1">Multi-pass membrane protein</topology>
    </subcellularLocation>
</comment>
<feature type="transmembrane region" description="Helical" evidence="7">
    <location>
        <begin position="278"/>
        <end position="299"/>
    </location>
</feature>
<feature type="transmembrane region" description="Helical" evidence="7">
    <location>
        <begin position="115"/>
        <end position="134"/>
    </location>
</feature>
<dbReference type="AlphaFoldDB" id="A0A5C4U2P7"/>
<gene>
    <name evidence="9" type="ORF">FHE74_08185</name>
</gene>
<feature type="transmembrane region" description="Helical" evidence="7">
    <location>
        <begin position="311"/>
        <end position="329"/>
    </location>
</feature>
<dbReference type="Pfam" id="PF00083">
    <property type="entry name" value="Sugar_tr"/>
    <property type="match status" value="1"/>
</dbReference>
<dbReference type="GO" id="GO:0022857">
    <property type="term" value="F:transmembrane transporter activity"/>
    <property type="evidence" value="ECO:0007669"/>
    <property type="project" value="InterPro"/>
</dbReference>
<dbReference type="OrthoDB" id="8953821at2"/>
<evidence type="ECO:0000313" key="10">
    <source>
        <dbReference type="Proteomes" id="UP000312032"/>
    </source>
</evidence>
<comment type="caution">
    <text evidence="9">The sequence shown here is derived from an EMBL/GenBank/DDBJ whole genome shotgun (WGS) entry which is preliminary data.</text>
</comment>
<feature type="transmembrane region" description="Helical" evidence="7">
    <location>
        <begin position="335"/>
        <end position="353"/>
    </location>
</feature>
<protein>
    <submittedName>
        <fullName evidence="9">MHS family MFS transporter</fullName>
    </submittedName>
</protein>
<feature type="transmembrane region" description="Helical" evidence="7">
    <location>
        <begin position="374"/>
        <end position="396"/>
    </location>
</feature>
<dbReference type="PANTHER" id="PTHR43045">
    <property type="entry name" value="SHIKIMATE TRANSPORTER"/>
    <property type="match status" value="1"/>
</dbReference>
<dbReference type="PROSITE" id="PS50850">
    <property type="entry name" value="MFS"/>
    <property type="match status" value="1"/>
</dbReference>
<feature type="transmembrane region" description="Helical" evidence="7">
    <location>
        <begin position="188"/>
        <end position="207"/>
    </location>
</feature>
<dbReference type="InterPro" id="IPR020846">
    <property type="entry name" value="MFS_dom"/>
</dbReference>
<keyword evidence="10" id="KW-1185">Reference proteome</keyword>
<evidence type="ECO:0000256" key="4">
    <source>
        <dbReference type="ARBA" id="ARBA00022692"/>
    </source>
</evidence>
<dbReference type="SUPFAM" id="SSF103473">
    <property type="entry name" value="MFS general substrate transporter"/>
    <property type="match status" value="1"/>
</dbReference>
<evidence type="ECO:0000256" key="7">
    <source>
        <dbReference type="SAM" id="Phobius"/>
    </source>
</evidence>
<evidence type="ECO:0000256" key="2">
    <source>
        <dbReference type="ARBA" id="ARBA00022448"/>
    </source>
</evidence>
<feature type="transmembrane region" description="Helical" evidence="7">
    <location>
        <begin position="62"/>
        <end position="83"/>
    </location>
</feature>
<keyword evidence="5 7" id="KW-1133">Transmembrane helix</keyword>
<dbReference type="InterPro" id="IPR005828">
    <property type="entry name" value="MFS_sugar_transport-like"/>
</dbReference>
<feature type="transmembrane region" description="Helical" evidence="7">
    <location>
        <begin position="20"/>
        <end position="42"/>
    </location>
</feature>
<sequence>MTSGAPVRGNDSKQARRAAFGALAGSAIEWYDFFIYGTAAALVLGDLFFPGDNEAVKIASSLATFAIGFLLRPIGAILFGYIGDRVSRNTSLMITLVMMGGSTMAIGLLPTYHTIGIAAPIILLILRCIQGLSVGGEWGGAVLVASESAPLHRKVLAASMSQAGAPLGTIMSTLVFLPLSNSDVLYTWGWRVPFLLSAVLVFVGYIIRNKLEENPEFVQAKKRAAKTKRKAPLVEVLRHFPVTSLLVFLASFAVSGVYFRSTFALAWATNTLHIDKQLFLNALLFGAVIQLILTPTAALIADRIGVAKAHIAWTAIYLVVAPFPLMGFIATQDPMMIVIGILLSYLGHSLYYATLSGYLSTLFPPEVRFTGISFGYQMAGSLISSSMPLIAVRLVGADGHNILPVQLLYSALIAISLLAAILGPKSAQREASKYAEVQKKESEAAVV</sequence>
<dbReference type="Proteomes" id="UP000312032">
    <property type="component" value="Unassembled WGS sequence"/>
</dbReference>
<feature type="transmembrane region" description="Helical" evidence="7">
    <location>
        <begin position="402"/>
        <end position="423"/>
    </location>
</feature>
<dbReference type="EMBL" id="VDHJ01000010">
    <property type="protein sequence ID" value="TNL96666.1"/>
    <property type="molecule type" value="Genomic_DNA"/>
</dbReference>
<keyword evidence="6 7" id="KW-0472">Membrane</keyword>
<dbReference type="InterPro" id="IPR036259">
    <property type="entry name" value="MFS_trans_sf"/>
</dbReference>
<evidence type="ECO:0000313" key="9">
    <source>
        <dbReference type="EMBL" id="TNL96666.1"/>
    </source>
</evidence>
<evidence type="ECO:0000256" key="1">
    <source>
        <dbReference type="ARBA" id="ARBA00004651"/>
    </source>
</evidence>
<evidence type="ECO:0000259" key="8">
    <source>
        <dbReference type="PROSITE" id="PS50850"/>
    </source>
</evidence>
<keyword evidence="2" id="KW-0813">Transport</keyword>
<keyword evidence="3" id="KW-1003">Cell membrane</keyword>
<accession>A0A5C4U2P7</accession>
<dbReference type="RefSeq" id="WP_139466020.1">
    <property type="nucleotide sequence ID" value="NZ_VDHJ01000010.1"/>
</dbReference>
<proteinExistence type="predicted"/>
<reference evidence="9 10" key="1">
    <citation type="submission" date="2019-06" db="EMBL/GenBank/DDBJ databases">
        <authorList>
            <person name="Li J."/>
        </authorList>
    </citation>
    <scope>NUCLEOTIDE SEQUENCE [LARGE SCALE GENOMIC DNA]</scope>
    <source>
        <strain evidence="9 10">LMG 28165</strain>
    </source>
</reference>
<dbReference type="Gene3D" id="1.20.1250.20">
    <property type="entry name" value="MFS general substrate transporter like domains"/>
    <property type="match status" value="1"/>
</dbReference>
<feature type="domain" description="Major facilitator superfamily (MFS) profile" evidence="8">
    <location>
        <begin position="18"/>
        <end position="428"/>
    </location>
</feature>
<organism evidence="9 10">
    <name type="scientific">Corynebacterium tapiri</name>
    <dbReference type="NCBI Taxonomy" id="1448266"/>
    <lineage>
        <taxon>Bacteria</taxon>
        <taxon>Bacillati</taxon>
        <taxon>Actinomycetota</taxon>
        <taxon>Actinomycetes</taxon>
        <taxon>Mycobacteriales</taxon>
        <taxon>Corynebacteriaceae</taxon>
        <taxon>Corynebacterium</taxon>
    </lineage>
</organism>